<evidence type="ECO:0000256" key="5">
    <source>
        <dbReference type="ARBA" id="ARBA00023136"/>
    </source>
</evidence>
<dbReference type="SMART" id="SM00503">
    <property type="entry name" value="SynN"/>
    <property type="match status" value="1"/>
</dbReference>
<evidence type="ECO:0000313" key="10">
    <source>
        <dbReference type="EMBL" id="KAH7132656.1"/>
    </source>
</evidence>
<keyword evidence="4 8" id="KW-1133">Transmembrane helix</keyword>
<evidence type="ECO:0000256" key="4">
    <source>
        <dbReference type="ARBA" id="ARBA00022989"/>
    </source>
</evidence>
<protein>
    <submittedName>
        <fullName evidence="10">t-SNARE</fullName>
    </submittedName>
</protein>
<dbReference type="InterPro" id="IPR006011">
    <property type="entry name" value="Syntaxin_N"/>
</dbReference>
<name>A0A9P9E9V8_9PLEO</name>
<dbReference type="GO" id="GO:0006887">
    <property type="term" value="P:exocytosis"/>
    <property type="evidence" value="ECO:0007669"/>
    <property type="project" value="TreeGrafter"/>
</dbReference>
<dbReference type="GO" id="GO:0005886">
    <property type="term" value="C:plasma membrane"/>
    <property type="evidence" value="ECO:0007669"/>
    <property type="project" value="TreeGrafter"/>
</dbReference>
<feature type="compositionally biased region" description="Polar residues" evidence="7">
    <location>
        <begin position="57"/>
        <end position="77"/>
    </location>
</feature>
<comment type="subcellular location">
    <subcellularLocation>
        <location evidence="1">Membrane</location>
        <topology evidence="1">Single-pass type IV membrane protein</topology>
    </subcellularLocation>
</comment>
<evidence type="ECO:0000256" key="7">
    <source>
        <dbReference type="SAM" id="MobiDB-lite"/>
    </source>
</evidence>
<keyword evidence="6" id="KW-0175">Coiled coil</keyword>
<evidence type="ECO:0000259" key="9">
    <source>
        <dbReference type="PROSITE" id="PS50192"/>
    </source>
</evidence>
<dbReference type="PANTHER" id="PTHR19957">
    <property type="entry name" value="SYNTAXIN"/>
    <property type="match status" value="1"/>
</dbReference>
<evidence type="ECO:0000256" key="8">
    <source>
        <dbReference type="SAM" id="Phobius"/>
    </source>
</evidence>
<dbReference type="AlphaFoldDB" id="A0A9P9E9V8"/>
<dbReference type="GO" id="GO:0012505">
    <property type="term" value="C:endomembrane system"/>
    <property type="evidence" value="ECO:0007669"/>
    <property type="project" value="TreeGrafter"/>
</dbReference>
<sequence length="335" mass="37385">MSYSGYGGNPYRDEEAGYGGRDSNPYEGTASGYGGANPYGGEAALSPPPPLQHEESNYSQGSHYSAPSAVPTNANSAPLSQQDFIKRVEGARNRINQLTSNISEIAAIHQRLLSSTDERSSAQLEDAITRTQILNTGIKDEIKFLERDASREPTNKVKKTQVKSVKQVFENQLREYHSEESTYSQRYREAIARQYRIINPDASEQEVNEAANADWGNGGVFQQALQSNRSGQASSVLGAVRARHNDIQRIEKTMRELNQLFEQLAEEVTYQEQAVVSTETAAIQVNEDTTQVNKELDKGIVHAKRARRLKWWVFWIVVLIICIIALALGLYFGLK</sequence>
<dbReference type="PROSITE" id="PS50192">
    <property type="entry name" value="T_SNARE"/>
    <property type="match status" value="1"/>
</dbReference>
<feature type="domain" description="T-SNARE coiled-coil homology" evidence="9">
    <location>
        <begin position="237"/>
        <end position="299"/>
    </location>
</feature>
<feature type="coiled-coil region" evidence="6">
    <location>
        <begin position="247"/>
        <end position="274"/>
    </location>
</feature>
<dbReference type="SUPFAM" id="SSF47661">
    <property type="entry name" value="t-snare proteins"/>
    <property type="match status" value="1"/>
</dbReference>
<comment type="similarity">
    <text evidence="2">Belongs to the syntaxin family.</text>
</comment>
<evidence type="ECO:0000313" key="11">
    <source>
        <dbReference type="Proteomes" id="UP000700596"/>
    </source>
</evidence>
<accession>A0A9P9E9V8</accession>
<feature type="region of interest" description="Disordered" evidence="7">
    <location>
        <begin position="1"/>
        <end position="77"/>
    </location>
</feature>
<keyword evidence="11" id="KW-1185">Reference proteome</keyword>
<dbReference type="OrthoDB" id="10255013at2759"/>
<dbReference type="GO" id="GO:0005484">
    <property type="term" value="F:SNAP receptor activity"/>
    <property type="evidence" value="ECO:0007669"/>
    <property type="project" value="TreeGrafter"/>
</dbReference>
<dbReference type="EMBL" id="JAGMWT010000003">
    <property type="protein sequence ID" value="KAH7132656.1"/>
    <property type="molecule type" value="Genomic_DNA"/>
</dbReference>
<dbReference type="GO" id="GO:0006906">
    <property type="term" value="P:vesicle fusion"/>
    <property type="evidence" value="ECO:0007669"/>
    <property type="project" value="TreeGrafter"/>
</dbReference>
<dbReference type="PANTHER" id="PTHR19957:SF307">
    <property type="entry name" value="PROTEIN SSO1-RELATED"/>
    <property type="match status" value="1"/>
</dbReference>
<reference evidence="10" key="1">
    <citation type="journal article" date="2021" name="Nat. Commun.">
        <title>Genetic determinants of endophytism in the Arabidopsis root mycobiome.</title>
        <authorList>
            <person name="Mesny F."/>
            <person name="Miyauchi S."/>
            <person name="Thiergart T."/>
            <person name="Pickel B."/>
            <person name="Atanasova L."/>
            <person name="Karlsson M."/>
            <person name="Huettel B."/>
            <person name="Barry K.W."/>
            <person name="Haridas S."/>
            <person name="Chen C."/>
            <person name="Bauer D."/>
            <person name="Andreopoulos W."/>
            <person name="Pangilinan J."/>
            <person name="LaButti K."/>
            <person name="Riley R."/>
            <person name="Lipzen A."/>
            <person name="Clum A."/>
            <person name="Drula E."/>
            <person name="Henrissat B."/>
            <person name="Kohler A."/>
            <person name="Grigoriev I.V."/>
            <person name="Martin F.M."/>
            <person name="Hacquard S."/>
        </authorList>
    </citation>
    <scope>NUCLEOTIDE SEQUENCE</scope>
    <source>
        <strain evidence="10">MPI-CAGE-CH-0243</strain>
    </source>
</reference>
<dbReference type="InterPro" id="IPR010989">
    <property type="entry name" value="SNARE"/>
</dbReference>
<dbReference type="InterPro" id="IPR045242">
    <property type="entry name" value="Syntaxin"/>
</dbReference>
<dbReference type="InterPro" id="IPR000727">
    <property type="entry name" value="T_SNARE_dom"/>
</dbReference>
<dbReference type="GO" id="GO:0031201">
    <property type="term" value="C:SNARE complex"/>
    <property type="evidence" value="ECO:0007669"/>
    <property type="project" value="TreeGrafter"/>
</dbReference>
<comment type="caution">
    <text evidence="10">The sequence shown here is derived from an EMBL/GenBank/DDBJ whole genome shotgun (WGS) entry which is preliminary data.</text>
</comment>
<feature type="transmembrane region" description="Helical" evidence="8">
    <location>
        <begin position="312"/>
        <end position="334"/>
    </location>
</feature>
<keyword evidence="5 8" id="KW-0472">Membrane</keyword>
<evidence type="ECO:0000256" key="3">
    <source>
        <dbReference type="ARBA" id="ARBA00022692"/>
    </source>
</evidence>
<dbReference type="Gene3D" id="1.20.58.70">
    <property type="match status" value="1"/>
</dbReference>
<dbReference type="Pfam" id="PF00804">
    <property type="entry name" value="Syntaxin"/>
    <property type="match status" value="1"/>
</dbReference>
<gene>
    <name evidence="10" type="ORF">B0J11DRAFT_232605</name>
</gene>
<dbReference type="GO" id="GO:0000149">
    <property type="term" value="F:SNARE binding"/>
    <property type="evidence" value="ECO:0007669"/>
    <property type="project" value="TreeGrafter"/>
</dbReference>
<evidence type="ECO:0000256" key="6">
    <source>
        <dbReference type="SAM" id="Coils"/>
    </source>
</evidence>
<evidence type="ECO:0000256" key="1">
    <source>
        <dbReference type="ARBA" id="ARBA00004211"/>
    </source>
</evidence>
<keyword evidence="3 8" id="KW-0812">Transmembrane</keyword>
<dbReference type="GO" id="GO:0048278">
    <property type="term" value="P:vesicle docking"/>
    <property type="evidence" value="ECO:0007669"/>
    <property type="project" value="TreeGrafter"/>
</dbReference>
<evidence type="ECO:0000256" key="2">
    <source>
        <dbReference type="ARBA" id="ARBA00009063"/>
    </source>
</evidence>
<dbReference type="GO" id="GO:0006886">
    <property type="term" value="P:intracellular protein transport"/>
    <property type="evidence" value="ECO:0007669"/>
    <property type="project" value="TreeGrafter"/>
</dbReference>
<proteinExistence type="inferred from homology"/>
<dbReference type="Proteomes" id="UP000700596">
    <property type="component" value="Unassembled WGS sequence"/>
</dbReference>
<dbReference type="CDD" id="cd15849">
    <property type="entry name" value="SNARE_Sso1"/>
    <property type="match status" value="1"/>
</dbReference>
<organism evidence="10 11">
    <name type="scientific">Dendryphion nanum</name>
    <dbReference type="NCBI Taxonomy" id="256645"/>
    <lineage>
        <taxon>Eukaryota</taxon>
        <taxon>Fungi</taxon>
        <taxon>Dikarya</taxon>
        <taxon>Ascomycota</taxon>
        <taxon>Pezizomycotina</taxon>
        <taxon>Dothideomycetes</taxon>
        <taxon>Pleosporomycetidae</taxon>
        <taxon>Pleosporales</taxon>
        <taxon>Torulaceae</taxon>
        <taxon>Dendryphion</taxon>
    </lineage>
</organism>